<organism evidence="1 2">
    <name type="scientific">Methylomonas denitrificans</name>
    <dbReference type="NCBI Taxonomy" id="1538553"/>
    <lineage>
        <taxon>Bacteria</taxon>
        <taxon>Pseudomonadati</taxon>
        <taxon>Pseudomonadota</taxon>
        <taxon>Gammaproteobacteria</taxon>
        <taxon>Methylococcales</taxon>
        <taxon>Methylococcaceae</taxon>
        <taxon>Methylomonas</taxon>
    </lineage>
</organism>
<name>A0A126T2E9_9GAMM</name>
<dbReference type="EMBL" id="CP014476">
    <property type="protein sequence ID" value="AMK76237.1"/>
    <property type="molecule type" value="Genomic_DNA"/>
</dbReference>
<proteinExistence type="predicted"/>
<keyword evidence="2" id="KW-1185">Reference proteome</keyword>
<dbReference type="STRING" id="1538553.JT25_006985"/>
<dbReference type="RefSeq" id="WP_062328084.1">
    <property type="nucleotide sequence ID" value="NZ_CP014476.1"/>
</dbReference>
<dbReference type="KEGG" id="mdn:JT25_006985"/>
<gene>
    <name evidence="1" type="ORF">JT25_006985</name>
</gene>
<accession>A0A126T2E9</accession>
<dbReference type="AlphaFoldDB" id="A0A126T2E9"/>
<dbReference type="OrthoDB" id="147470at2"/>
<reference evidence="1 2" key="1">
    <citation type="journal article" date="2015" name="Environ. Microbiol.">
        <title>Methane oxidation coupled to nitrate reduction under hypoxia by the Gammaproteobacterium Methylomonas denitrificans, sp. nov. type strain FJG1.</title>
        <authorList>
            <person name="Kits K.D."/>
            <person name="Klotz M.G."/>
            <person name="Stein L.Y."/>
        </authorList>
    </citation>
    <scope>NUCLEOTIDE SEQUENCE [LARGE SCALE GENOMIC DNA]</scope>
    <source>
        <strain evidence="1 2">FJG1</strain>
    </source>
</reference>
<evidence type="ECO:0000313" key="1">
    <source>
        <dbReference type="EMBL" id="AMK76237.1"/>
    </source>
</evidence>
<protein>
    <submittedName>
        <fullName evidence="1">Uncharacterized protein</fullName>
    </submittedName>
</protein>
<sequence length="300" mass="33045">MDTLDDFTTLEQDATLSEPLRRVAYEAGMMLGLEATRDEQAYHRRRLTRHQYWLQGYGTLAGMAVSMAPATHPNNTDNLTVRLLVSPGIGIDGLGREVLIHEPYCINLGDWLAAQTESYLREGYSDADNLLWLKICVRQKDCPVAMQPVLARKLNLSTDAVQPSRTADSVRLELIPELPPPTADDDYQPWACHQALPAALPALSTAEQALLQQVQNDNAEAGAQLALHARLLYALDSGGVNPQQLNDELEEGARLLLARISISVVDINAILVNPQLISINNLVRPFLATASQLAWLARQP</sequence>
<evidence type="ECO:0000313" key="2">
    <source>
        <dbReference type="Proteomes" id="UP000030512"/>
    </source>
</evidence>
<dbReference type="Proteomes" id="UP000030512">
    <property type="component" value="Chromosome"/>
</dbReference>